<keyword evidence="7" id="KW-0645">Protease</keyword>
<reference evidence="8" key="1">
    <citation type="submission" date="2017-12" db="EMBL/GenBank/DDBJ databases">
        <title>Genomic analysis of Paracoccus sp. CBA4604.</title>
        <authorList>
            <person name="Roh S.W."/>
            <person name="Kim J.Y."/>
            <person name="Kim J.S."/>
        </authorList>
    </citation>
    <scope>NUCLEOTIDE SEQUENCE [LARGE SCALE GENOMIC DNA]</scope>
    <source>
        <strain evidence="8">CBA4604</strain>
    </source>
</reference>
<dbReference type="PANTHER" id="PTHR43763">
    <property type="entry name" value="XAA-PRO AMINOPEPTIDASE 1"/>
    <property type="match status" value="1"/>
</dbReference>
<dbReference type="Pfam" id="PF16189">
    <property type="entry name" value="Creatinase_N_2"/>
    <property type="match status" value="1"/>
</dbReference>
<name>A0A2K9MFK5_9RHOB</name>
<dbReference type="FunFam" id="3.90.230.10:FF:000009">
    <property type="entry name" value="xaa-Pro aminopeptidase 2"/>
    <property type="match status" value="1"/>
</dbReference>
<organism evidence="7 8">
    <name type="scientific">Paracoccus jeotgali</name>
    <dbReference type="NCBI Taxonomy" id="2065379"/>
    <lineage>
        <taxon>Bacteria</taxon>
        <taxon>Pseudomonadati</taxon>
        <taxon>Pseudomonadota</taxon>
        <taxon>Alphaproteobacteria</taxon>
        <taxon>Rhodobacterales</taxon>
        <taxon>Paracoccaceae</taxon>
        <taxon>Paracoccus</taxon>
    </lineage>
</organism>
<comment type="similarity">
    <text evidence="1">Belongs to the peptidase M24B family.</text>
</comment>
<dbReference type="InterPro" id="IPR036005">
    <property type="entry name" value="Creatinase/aminopeptidase-like"/>
</dbReference>
<dbReference type="OrthoDB" id="9806388at2"/>
<evidence type="ECO:0000313" key="8">
    <source>
        <dbReference type="Proteomes" id="UP000234882"/>
    </source>
</evidence>
<evidence type="ECO:0000259" key="4">
    <source>
        <dbReference type="Pfam" id="PF00557"/>
    </source>
</evidence>
<dbReference type="InterPro" id="IPR000994">
    <property type="entry name" value="Pept_M24"/>
</dbReference>
<feature type="domain" description="Peptidase M24" evidence="4">
    <location>
        <begin position="317"/>
        <end position="528"/>
    </location>
</feature>
<evidence type="ECO:0000259" key="6">
    <source>
        <dbReference type="Pfam" id="PF16188"/>
    </source>
</evidence>
<dbReference type="Gene3D" id="3.90.230.10">
    <property type="entry name" value="Creatinase/methionine aminopeptidase superfamily"/>
    <property type="match status" value="1"/>
</dbReference>
<evidence type="ECO:0000256" key="2">
    <source>
        <dbReference type="ARBA" id="ARBA00022723"/>
    </source>
</evidence>
<keyword evidence="3" id="KW-0378">Hydrolase</keyword>
<dbReference type="RefSeq" id="WP_101499773.1">
    <property type="nucleotide sequence ID" value="NZ_CP025583.1"/>
</dbReference>
<evidence type="ECO:0000256" key="3">
    <source>
        <dbReference type="ARBA" id="ARBA00022801"/>
    </source>
</evidence>
<evidence type="ECO:0000259" key="5">
    <source>
        <dbReference type="Pfam" id="PF01321"/>
    </source>
</evidence>
<dbReference type="GO" id="GO:0070006">
    <property type="term" value="F:metalloaminopeptidase activity"/>
    <property type="evidence" value="ECO:0007669"/>
    <property type="project" value="InterPro"/>
</dbReference>
<keyword evidence="2" id="KW-0479">Metal-binding</keyword>
<dbReference type="InterPro" id="IPR050422">
    <property type="entry name" value="X-Pro_aminopeptidase_P"/>
</dbReference>
<accession>A0A2K9MFK5</accession>
<dbReference type="Pfam" id="PF01321">
    <property type="entry name" value="Creatinase_N"/>
    <property type="match status" value="1"/>
</dbReference>
<dbReference type="PANTHER" id="PTHR43763:SF6">
    <property type="entry name" value="XAA-PRO AMINOPEPTIDASE 1"/>
    <property type="match status" value="1"/>
</dbReference>
<dbReference type="CDD" id="cd01085">
    <property type="entry name" value="APP"/>
    <property type="match status" value="1"/>
</dbReference>
<dbReference type="InterPro" id="IPR032416">
    <property type="entry name" value="Peptidase_M24_C"/>
</dbReference>
<dbReference type="InterPro" id="IPR000587">
    <property type="entry name" value="Creatinase_N"/>
</dbReference>
<dbReference type="EMBL" id="CP025583">
    <property type="protein sequence ID" value="AUM74427.1"/>
    <property type="molecule type" value="Genomic_DNA"/>
</dbReference>
<dbReference type="InterPro" id="IPR029149">
    <property type="entry name" value="Creatin/AminoP/Spt16_N"/>
</dbReference>
<evidence type="ECO:0000256" key="1">
    <source>
        <dbReference type="ARBA" id="ARBA00008766"/>
    </source>
</evidence>
<dbReference type="KEGG" id="paru:CYR75_09190"/>
<dbReference type="Pfam" id="PF00557">
    <property type="entry name" value="Peptidase_M24"/>
    <property type="match status" value="1"/>
</dbReference>
<dbReference type="InterPro" id="IPR033740">
    <property type="entry name" value="Pept_M24B"/>
</dbReference>
<dbReference type="SUPFAM" id="SSF53092">
    <property type="entry name" value="Creatinase/prolidase N-terminal domain"/>
    <property type="match status" value="1"/>
</dbReference>
<feature type="domain" description="Creatinase N-terminal" evidence="5">
    <location>
        <begin position="17"/>
        <end position="153"/>
    </location>
</feature>
<feature type="domain" description="Peptidase M24 C-terminal" evidence="6">
    <location>
        <begin position="537"/>
        <end position="594"/>
    </location>
</feature>
<dbReference type="Gene3D" id="3.40.350.10">
    <property type="entry name" value="Creatinase/prolidase N-terminal domain"/>
    <property type="match status" value="2"/>
</dbReference>
<dbReference type="SUPFAM" id="SSF55920">
    <property type="entry name" value="Creatinase/aminopeptidase"/>
    <property type="match status" value="1"/>
</dbReference>
<dbReference type="GO" id="GO:0046872">
    <property type="term" value="F:metal ion binding"/>
    <property type="evidence" value="ECO:0007669"/>
    <property type="project" value="UniProtKB-KW"/>
</dbReference>
<proteinExistence type="inferred from homology"/>
<gene>
    <name evidence="7" type="ORF">CYR75_09190</name>
</gene>
<sequence length="596" mass="63755">MFQTFASDADPARHPPRLAALRKQMIAQGLDAFIVPRADAHQGEYVADCDARLRWLTGFTGSAGIAIVTHDAAAVLVDGRYRVQLREQVDTRHFTPVAFPDTRPADWLAKALPHGGKVGFDPWLHTHQEIAALDKRLRAQGITLAPVENPVDAIWTDRPPAPAGAVRLHDDSVAGATAAEKRESLAATLREAGQSALVITLADSLSWLLNIRGSDLPCNPVVLGFAILHQDASVQVFADPGKFDGTVRDALGPAVSVHPVAAFPAALTALTGTVRLDPASVPQAVADLLDEAGIETAFDADPIIMAKAVKTEAEIAGMRAAHLTDGAAMARFLRWLDATAPGDQTEIDVTGELERIRRKAGILDISFDTICGVGPHAALPHYRVTEASNAALASGQVLLVDSGGQYPNGTTDITRTMAVGEMPDEVARCFTRVLQGMIGISRLRFPRGLAGRDLDAVARAPLWVAGLDYDHGTGHGVGAALCVHEGPARISRASEVPLQPGMILSNEPGYYREGAFGIRIENLLAVTKADSPDGRDLLGFETLTFVPIDRRLIVVEMLSGEERQWLNDYHAQVMEKIGPLVDAATRDWLQAATALV</sequence>
<protein>
    <submittedName>
        <fullName evidence="7">X-Pro aminopeptidase</fullName>
    </submittedName>
</protein>
<evidence type="ECO:0000313" key="7">
    <source>
        <dbReference type="EMBL" id="AUM74427.1"/>
    </source>
</evidence>
<dbReference type="Pfam" id="PF16188">
    <property type="entry name" value="Peptidase_M24_C"/>
    <property type="match status" value="1"/>
</dbReference>
<dbReference type="GO" id="GO:0005737">
    <property type="term" value="C:cytoplasm"/>
    <property type="evidence" value="ECO:0007669"/>
    <property type="project" value="UniProtKB-ARBA"/>
</dbReference>
<dbReference type="AlphaFoldDB" id="A0A2K9MFK5"/>
<keyword evidence="7" id="KW-0031">Aminopeptidase</keyword>
<keyword evidence="8" id="KW-1185">Reference proteome</keyword>
<dbReference type="Proteomes" id="UP000234882">
    <property type="component" value="Chromosome"/>
</dbReference>